<name>A0A2D4H6A8_MICLE</name>
<reference evidence="1" key="1">
    <citation type="submission" date="2017-07" db="EMBL/GenBank/DDBJ databases">
        <authorList>
            <person name="Mikheyev A."/>
            <person name="Grau M."/>
        </authorList>
    </citation>
    <scope>NUCLEOTIDE SEQUENCE</scope>
    <source>
        <tissue evidence="1">Venom_gland</tissue>
    </source>
</reference>
<proteinExistence type="predicted"/>
<reference evidence="1" key="2">
    <citation type="submission" date="2017-11" db="EMBL/GenBank/DDBJ databases">
        <title>Coralsnake Venomics: Analyses of Venom Gland Transcriptomes and Proteomes of Six Brazilian Taxa.</title>
        <authorList>
            <person name="Aird S.D."/>
            <person name="Jorge da Silva N."/>
            <person name="Qiu L."/>
            <person name="Villar-Briones A."/>
            <person name="Aparecida-Saddi V."/>
            <person name="Campos-Telles M.P."/>
            <person name="Grau M."/>
            <person name="Mikheyev A.S."/>
        </authorList>
    </citation>
    <scope>NUCLEOTIDE SEQUENCE</scope>
    <source>
        <tissue evidence="1">Venom_gland</tissue>
    </source>
</reference>
<dbReference type="EMBL" id="IACK01006778">
    <property type="protein sequence ID" value="LAA67497.1"/>
    <property type="molecule type" value="Transcribed_RNA"/>
</dbReference>
<dbReference type="EMBL" id="IACK01006777">
    <property type="protein sequence ID" value="LAA67493.1"/>
    <property type="molecule type" value="Transcribed_RNA"/>
</dbReference>
<dbReference type="AlphaFoldDB" id="A0A2D4H6A8"/>
<accession>A0A2D4H6A8</accession>
<organism evidence="1">
    <name type="scientific">Micrurus lemniscatus lemniscatus</name>
    <dbReference type="NCBI Taxonomy" id="129467"/>
    <lineage>
        <taxon>Eukaryota</taxon>
        <taxon>Metazoa</taxon>
        <taxon>Chordata</taxon>
        <taxon>Craniata</taxon>
        <taxon>Vertebrata</taxon>
        <taxon>Euteleostomi</taxon>
        <taxon>Lepidosauria</taxon>
        <taxon>Squamata</taxon>
        <taxon>Bifurcata</taxon>
        <taxon>Unidentata</taxon>
        <taxon>Episquamata</taxon>
        <taxon>Toxicofera</taxon>
        <taxon>Serpentes</taxon>
        <taxon>Colubroidea</taxon>
        <taxon>Elapidae</taxon>
        <taxon>Elapinae</taxon>
        <taxon>Micrurus</taxon>
    </lineage>
</organism>
<sequence length="105" mass="12006">MNLLNKKQQIFNLVILRQKERQCTEVTPSRSELLCKMRCQFQSNTSAYCGNHSFKGASWWSSNQFLSSLVCIKAVLCLAVVPTALQKLHKCVTENTTELRNMVTH</sequence>
<evidence type="ECO:0000313" key="1">
    <source>
        <dbReference type="EMBL" id="LAA67493.1"/>
    </source>
</evidence>
<protein>
    <submittedName>
        <fullName evidence="1">Uncharacterized protein</fullName>
    </submittedName>
</protein>